<dbReference type="PANTHER" id="PTHR23028:SF53">
    <property type="entry name" value="ACYL_TRANSF_3 DOMAIN-CONTAINING PROTEIN"/>
    <property type="match status" value="1"/>
</dbReference>
<keyword evidence="2" id="KW-0812">Transmembrane</keyword>
<dbReference type="PANTHER" id="PTHR23028">
    <property type="entry name" value="ACETYLTRANSFERASE"/>
    <property type="match status" value="1"/>
</dbReference>
<evidence type="ECO:0000259" key="3">
    <source>
        <dbReference type="Pfam" id="PF01757"/>
    </source>
</evidence>
<dbReference type="InterPro" id="IPR050879">
    <property type="entry name" value="Acyltransferase_3"/>
</dbReference>
<feature type="transmembrane region" description="Helical" evidence="2">
    <location>
        <begin position="212"/>
        <end position="229"/>
    </location>
</feature>
<feature type="transmembrane region" description="Helical" evidence="2">
    <location>
        <begin position="89"/>
        <end position="110"/>
    </location>
</feature>
<organism evidence="4 5">
    <name type="scientific">Mesorhizobium hawassense</name>
    <dbReference type="NCBI Taxonomy" id="1209954"/>
    <lineage>
        <taxon>Bacteria</taxon>
        <taxon>Pseudomonadati</taxon>
        <taxon>Pseudomonadota</taxon>
        <taxon>Alphaproteobacteria</taxon>
        <taxon>Hyphomicrobiales</taxon>
        <taxon>Phyllobacteriaceae</taxon>
        <taxon>Mesorhizobium</taxon>
    </lineage>
</organism>
<feature type="transmembrane region" description="Helical" evidence="2">
    <location>
        <begin position="185"/>
        <end position="205"/>
    </location>
</feature>
<dbReference type="GO" id="GO:0016020">
    <property type="term" value="C:membrane"/>
    <property type="evidence" value="ECO:0007669"/>
    <property type="project" value="TreeGrafter"/>
</dbReference>
<keyword evidence="2" id="KW-1133">Transmembrane helix</keyword>
<feature type="region of interest" description="Disordered" evidence="1">
    <location>
        <begin position="399"/>
        <end position="434"/>
    </location>
</feature>
<dbReference type="GO" id="GO:0009103">
    <property type="term" value="P:lipopolysaccharide biosynthetic process"/>
    <property type="evidence" value="ECO:0007669"/>
    <property type="project" value="TreeGrafter"/>
</dbReference>
<gene>
    <name evidence="4" type="ORF">DPM33_31130</name>
</gene>
<keyword evidence="5" id="KW-1185">Reference proteome</keyword>
<dbReference type="GO" id="GO:0016747">
    <property type="term" value="F:acyltransferase activity, transferring groups other than amino-acyl groups"/>
    <property type="evidence" value="ECO:0007669"/>
    <property type="project" value="InterPro"/>
</dbReference>
<dbReference type="Proteomes" id="UP000251558">
    <property type="component" value="Unassembled WGS sequence"/>
</dbReference>
<dbReference type="AlphaFoldDB" id="A0A330HA10"/>
<keyword evidence="4" id="KW-0808">Transferase</keyword>
<reference evidence="4 5" key="2">
    <citation type="submission" date="2018-07" db="EMBL/GenBank/DDBJ databases">
        <title>Diversity of Mesorhizobium strains in Brazil.</title>
        <authorList>
            <person name="Helene L.C.F."/>
            <person name="Dall'Agnol R."/>
            <person name="Delamuta J.R.M."/>
            <person name="Hungria M."/>
        </authorList>
    </citation>
    <scope>NUCLEOTIDE SEQUENCE [LARGE SCALE GENOMIC DNA]</scope>
    <source>
        <strain evidence="4 5">AC99b</strain>
    </source>
</reference>
<evidence type="ECO:0000313" key="5">
    <source>
        <dbReference type="Proteomes" id="UP000251558"/>
    </source>
</evidence>
<sequence>MWSFWGYVDDRTAEPDRWIAAEHANLNSRGPLIESVPNWRRDGKTATVDGSPGHGISDLERNAALDGLRAVAIGLVVAFHCNRAVAPGGFVGVDIFFALSGFLITSMLWAERASTGTIAFGRFYLRRAIRLWPALVLSLAAYLAVAPIVFPHSAAVRNAFLAGLYLSDYSRAFWGVPRVELNHTWSLSVEAHFYLLWPAVILLLARFAGRRAFFVLIMAFLAATLWRIIDLGLGLDFWRTYYRFDTRMSGLILGGAVAVLPWRPTSAWAESLGIAGLCAIALSLATLQWQTATPLTIGGILVDLASACIVLALAGPAKTVVAWMLSLRPVVYIGRISYSIYLWHYPIIIALRAGPTASLSWWASLIVVAASITIAALSYRFIEKPLISVGRSFYMRSKEGRSDERQPSEGFQGSTSDLIRWRPRKPYSLRRRAR</sequence>
<feature type="domain" description="Acyltransferase 3" evidence="3">
    <location>
        <begin position="62"/>
        <end position="379"/>
    </location>
</feature>
<keyword evidence="4" id="KW-0012">Acyltransferase</keyword>
<evidence type="ECO:0000256" key="1">
    <source>
        <dbReference type="SAM" id="MobiDB-lite"/>
    </source>
</evidence>
<feature type="transmembrane region" description="Helical" evidence="2">
    <location>
        <begin position="295"/>
        <end position="315"/>
    </location>
</feature>
<feature type="transmembrane region" description="Helical" evidence="2">
    <location>
        <begin position="241"/>
        <end position="260"/>
    </location>
</feature>
<dbReference type="EMBL" id="QMBP01000023">
    <property type="protein sequence ID" value="RAZ84548.1"/>
    <property type="molecule type" value="Genomic_DNA"/>
</dbReference>
<protein>
    <submittedName>
        <fullName evidence="4">Acyltransferase</fullName>
    </submittedName>
</protein>
<dbReference type="Pfam" id="PF01757">
    <property type="entry name" value="Acyl_transf_3"/>
    <property type="match status" value="1"/>
</dbReference>
<keyword evidence="2" id="KW-0472">Membrane</keyword>
<feature type="transmembrane region" description="Helical" evidence="2">
    <location>
        <begin position="131"/>
        <end position="150"/>
    </location>
</feature>
<proteinExistence type="predicted"/>
<name>A0A330HA10_9HYPH</name>
<evidence type="ECO:0000313" key="4">
    <source>
        <dbReference type="EMBL" id="RAZ84548.1"/>
    </source>
</evidence>
<feature type="compositionally biased region" description="Basic residues" evidence="1">
    <location>
        <begin position="421"/>
        <end position="434"/>
    </location>
</feature>
<feature type="transmembrane region" description="Helical" evidence="2">
    <location>
        <begin position="336"/>
        <end position="353"/>
    </location>
</feature>
<reference evidence="5" key="1">
    <citation type="submission" date="2018-06" db="EMBL/GenBank/DDBJ databases">
        <authorList>
            <person name="Helene L.C."/>
            <person name="Dall'Agnol R."/>
            <person name="Delamuta J.R."/>
            <person name="Hungria M."/>
        </authorList>
    </citation>
    <scope>NUCLEOTIDE SEQUENCE [LARGE SCALE GENOMIC DNA]</scope>
    <source>
        <strain evidence="5">AC99b</strain>
    </source>
</reference>
<comment type="caution">
    <text evidence="4">The sequence shown here is derived from an EMBL/GenBank/DDBJ whole genome shotgun (WGS) entry which is preliminary data.</text>
</comment>
<feature type="transmembrane region" description="Helical" evidence="2">
    <location>
        <begin position="359"/>
        <end position="382"/>
    </location>
</feature>
<accession>A0A330HA10</accession>
<dbReference type="InterPro" id="IPR002656">
    <property type="entry name" value="Acyl_transf_3_dom"/>
</dbReference>
<feature type="transmembrane region" description="Helical" evidence="2">
    <location>
        <begin position="272"/>
        <end position="289"/>
    </location>
</feature>
<evidence type="ECO:0000256" key="2">
    <source>
        <dbReference type="SAM" id="Phobius"/>
    </source>
</evidence>